<protein>
    <submittedName>
        <fullName evidence="1">Uncharacterized protein</fullName>
    </submittedName>
</protein>
<dbReference type="AlphaFoldDB" id="A0A1J6I2T4"/>
<dbReference type="EMBL" id="MOEC01000002">
    <property type="protein sequence ID" value="OIS94847.1"/>
    <property type="molecule type" value="Genomic_DNA"/>
</dbReference>
<sequence length="84" mass="9001">MAFQQHLLPLLKRASFVLSRFRALMISPATNTPAMSCVDPAEAYVHACVAAAPFCYVSPAIYGLTGTIDERGVTRSSSQPGDKV</sequence>
<gene>
    <name evidence="1" type="ORF">BLA27_02255</name>
</gene>
<reference evidence="1 2" key="1">
    <citation type="submission" date="2016-10" db="EMBL/GenBank/DDBJ databases">
        <title>The Draft Genome Sequence of the Potato Rhizosphere Bacteria Ochrobactrum sp. IPA7.2.</title>
        <authorList>
            <person name="Gogoleva N.E."/>
            <person name="Khlopko Y.A."/>
            <person name="Burygin G.L."/>
            <person name="Plotnikov A.O."/>
        </authorList>
    </citation>
    <scope>NUCLEOTIDE SEQUENCE [LARGE SCALE GENOMIC DNA]</scope>
    <source>
        <strain evidence="1 2">IPA7.2</strain>
    </source>
</reference>
<evidence type="ECO:0000313" key="1">
    <source>
        <dbReference type="EMBL" id="OIS94847.1"/>
    </source>
</evidence>
<name>A0A1J6I2T4_9HYPH</name>
<evidence type="ECO:0000313" key="2">
    <source>
        <dbReference type="Proteomes" id="UP000182985"/>
    </source>
</evidence>
<accession>A0A1J6I2T4</accession>
<organism evidence="1 2">
    <name type="scientific">Brucella cytisi</name>
    <dbReference type="NCBI Taxonomy" id="407152"/>
    <lineage>
        <taxon>Bacteria</taxon>
        <taxon>Pseudomonadati</taxon>
        <taxon>Pseudomonadota</taxon>
        <taxon>Alphaproteobacteria</taxon>
        <taxon>Hyphomicrobiales</taxon>
        <taxon>Brucellaceae</taxon>
        <taxon>Brucella/Ochrobactrum group</taxon>
        <taxon>Brucella</taxon>
    </lineage>
</organism>
<dbReference type="Proteomes" id="UP000182985">
    <property type="component" value="Unassembled WGS sequence"/>
</dbReference>
<keyword evidence="2" id="KW-1185">Reference proteome</keyword>
<proteinExistence type="predicted"/>
<comment type="caution">
    <text evidence="1">The sequence shown here is derived from an EMBL/GenBank/DDBJ whole genome shotgun (WGS) entry which is preliminary data.</text>
</comment>